<dbReference type="CDD" id="cd00014">
    <property type="entry name" value="CH_SF"/>
    <property type="match status" value="1"/>
</dbReference>
<evidence type="ECO:0000313" key="3">
    <source>
        <dbReference type="EMBL" id="VFT98867.1"/>
    </source>
</evidence>
<dbReference type="EMBL" id="VJMH01007021">
    <property type="protein sequence ID" value="KAF0685997.1"/>
    <property type="molecule type" value="Genomic_DNA"/>
</dbReference>
<name>A0A485LLI5_9STRA</name>
<reference evidence="2" key="2">
    <citation type="submission" date="2019-06" db="EMBL/GenBank/DDBJ databases">
        <title>Genomics analysis of Aphanomyces spp. identifies a new class of oomycete effector associated with host adaptation.</title>
        <authorList>
            <person name="Gaulin E."/>
        </authorList>
    </citation>
    <scope>NUCLEOTIDE SEQUENCE</scope>
    <source>
        <strain evidence="2">CBS 578.67</strain>
    </source>
</reference>
<sequence>MRDVPRDFISLRSGSVRAIPCPRHPGTKASVDPRQDNQSLHQYMAEIKLERGQNHHAPTRSPTAVTKPKITTRQLQQYLLWLNTLRAWPDEITLGHFHTQMQTGVLLCHVLHVLVADFPIRNVNPKVKTLRAATLNLETILRCLSRFNVCARHVPSPEAMWEGDRPAMALFIHEIFRKVALKQLPLPAIQSWTEGILQMYGCGCAKDNVSWDVYSFSVHADTKPHLWDAFRTGVRFWCLLHYYGYDNSASRDRLFGKVYAHPLEKDDCVANAEIVCAILRHFQMPIMWDPSSLVVHRNDAFILLQLHLLYERLHDKVTPLSFGSDAPVYLCRTKNDGAVVVQGIALLDVLNVPQTADENEAETPEEDDNTTTDDTFNWVEYLRLKRTIASDETRRMDEEEAFGVVVD</sequence>
<evidence type="ECO:0000313" key="4">
    <source>
        <dbReference type="Proteomes" id="UP000332933"/>
    </source>
</evidence>
<protein>
    <submittedName>
        <fullName evidence="3">Aste57867_22200 protein</fullName>
    </submittedName>
</protein>
<dbReference type="SUPFAM" id="SSF47576">
    <property type="entry name" value="Calponin-homology domain, CH-domain"/>
    <property type="match status" value="1"/>
</dbReference>
<evidence type="ECO:0000259" key="1">
    <source>
        <dbReference type="PROSITE" id="PS50021"/>
    </source>
</evidence>
<dbReference type="AlphaFoldDB" id="A0A485LLI5"/>
<dbReference type="InterPro" id="IPR001715">
    <property type="entry name" value="CH_dom"/>
</dbReference>
<feature type="domain" description="Calponin-homology (CH)" evidence="1">
    <location>
        <begin position="72"/>
        <end position="180"/>
    </location>
</feature>
<dbReference type="OrthoDB" id="78477at2759"/>
<reference evidence="3 4" key="1">
    <citation type="submission" date="2019-03" db="EMBL/GenBank/DDBJ databases">
        <authorList>
            <person name="Gaulin E."/>
            <person name="Dumas B."/>
        </authorList>
    </citation>
    <scope>NUCLEOTIDE SEQUENCE [LARGE SCALE GENOMIC DNA]</scope>
    <source>
        <strain evidence="3">CBS 568.67</strain>
    </source>
</reference>
<dbReference type="PROSITE" id="PS50021">
    <property type="entry name" value="CH"/>
    <property type="match status" value="1"/>
</dbReference>
<dbReference type="Proteomes" id="UP000332933">
    <property type="component" value="Unassembled WGS sequence"/>
</dbReference>
<evidence type="ECO:0000313" key="2">
    <source>
        <dbReference type="EMBL" id="KAF0685997.1"/>
    </source>
</evidence>
<gene>
    <name evidence="3" type="primary">Aste57867_22200</name>
    <name evidence="2" type="ORF">As57867_022131</name>
    <name evidence="3" type="ORF">ASTE57867_22200</name>
</gene>
<keyword evidence="4" id="KW-1185">Reference proteome</keyword>
<dbReference type="Pfam" id="PF00307">
    <property type="entry name" value="CH"/>
    <property type="match status" value="1"/>
</dbReference>
<accession>A0A485LLI5</accession>
<dbReference type="EMBL" id="CAADRA010007047">
    <property type="protein sequence ID" value="VFT98867.1"/>
    <property type="molecule type" value="Genomic_DNA"/>
</dbReference>
<organism evidence="3 4">
    <name type="scientific">Aphanomyces stellatus</name>
    <dbReference type="NCBI Taxonomy" id="120398"/>
    <lineage>
        <taxon>Eukaryota</taxon>
        <taxon>Sar</taxon>
        <taxon>Stramenopiles</taxon>
        <taxon>Oomycota</taxon>
        <taxon>Saprolegniomycetes</taxon>
        <taxon>Saprolegniales</taxon>
        <taxon>Verrucalvaceae</taxon>
        <taxon>Aphanomyces</taxon>
    </lineage>
</organism>
<proteinExistence type="predicted"/>
<dbReference type="InterPro" id="IPR036872">
    <property type="entry name" value="CH_dom_sf"/>
</dbReference>